<accession>A0A438MQF9</accession>
<sequence>MSVAIGLDDFVPWLAAQSAPEKDVQFFQRTPWTRKIVENPLFRAVPCPTRLITPGTSHNAFMAKTINKPSCVDHWLMLIRKEYSAPKEVTKGTIAQSRFPPNAETYNTDDSEFIMLLDVGEDLDGFAGRVQGGVLCAILDEALSICVEYHRQASSSSRAPLYTVQLNTTFRDGVNTPGLIAVKSWLVAKEGRKWLIRGQICDAEGHVLTQAEGIWVAAAENKL</sequence>
<name>A0A438MQF9_EXOME</name>
<reference evidence="1 2" key="1">
    <citation type="submission" date="2017-03" db="EMBL/GenBank/DDBJ databases">
        <title>Genomes of endolithic fungi from Antarctica.</title>
        <authorList>
            <person name="Coleine C."/>
            <person name="Masonjones S."/>
            <person name="Stajich J.E."/>
        </authorList>
    </citation>
    <scope>NUCLEOTIDE SEQUENCE [LARGE SCALE GENOMIC DNA]</scope>
    <source>
        <strain evidence="1 2">CCFEE 6314</strain>
    </source>
</reference>
<evidence type="ECO:0000313" key="1">
    <source>
        <dbReference type="EMBL" id="RVX65832.1"/>
    </source>
</evidence>
<dbReference type="AlphaFoldDB" id="A0A438MQF9"/>
<dbReference type="Gene3D" id="3.10.129.10">
    <property type="entry name" value="Hotdog Thioesterase"/>
    <property type="match status" value="1"/>
</dbReference>
<dbReference type="CDD" id="cd03443">
    <property type="entry name" value="PaaI_thioesterase"/>
    <property type="match status" value="1"/>
</dbReference>
<dbReference type="InterPro" id="IPR029069">
    <property type="entry name" value="HotDog_dom_sf"/>
</dbReference>
<dbReference type="EMBL" id="NAJM01000078">
    <property type="protein sequence ID" value="RVX65832.1"/>
    <property type="molecule type" value="Genomic_DNA"/>
</dbReference>
<dbReference type="PANTHER" id="PTHR47260">
    <property type="entry name" value="UPF0644 PROTEIN PB2B4.06"/>
    <property type="match status" value="1"/>
</dbReference>
<evidence type="ECO:0008006" key="3">
    <source>
        <dbReference type="Google" id="ProtNLM"/>
    </source>
</evidence>
<gene>
    <name evidence="1" type="ORF">B0A52_10348</name>
</gene>
<proteinExistence type="predicted"/>
<dbReference type="VEuPathDB" id="FungiDB:PV10_05240"/>
<protein>
    <recommendedName>
        <fullName evidence="3">Thioesterase domain-containing protein</fullName>
    </recommendedName>
</protein>
<dbReference type="OrthoDB" id="506431at2759"/>
<dbReference type="PANTHER" id="PTHR47260:SF3">
    <property type="entry name" value="THIOESTERASE FAMILY PROTEIN (AFU_ORTHOLOGUE AFUA_7G03960)"/>
    <property type="match status" value="1"/>
</dbReference>
<evidence type="ECO:0000313" key="2">
    <source>
        <dbReference type="Proteomes" id="UP000288859"/>
    </source>
</evidence>
<comment type="caution">
    <text evidence="1">The sequence shown here is derived from an EMBL/GenBank/DDBJ whole genome shotgun (WGS) entry which is preliminary data.</text>
</comment>
<dbReference type="Proteomes" id="UP000288859">
    <property type="component" value="Unassembled WGS sequence"/>
</dbReference>
<organism evidence="1 2">
    <name type="scientific">Exophiala mesophila</name>
    <name type="common">Black yeast-like fungus</name>
    <dbReference type="NCBI Taxonomy" id="212818"/>
    <lineage>
        <taxon>Eukaryota</taxon>
        <taxon>Fungi</taxon>
        <taxon>Dikarya</taxon>
        <taxon>Ascomycota</taxon>
        <taxon>Pezizomycotina</taxon>
        <taxon>Eurotiomycetes</taxon>
        <taxon>Chaetothyriomycetidae</taxon>
        <taxon>Chaetothyriales</taxon>
        <taxon>Herpotrichiellaceae</taxon>
        <taxon>Exophiala</taxon>
    </lineage>
</organism>
<dbReference type="InterPro" id="IPR052061">
    <property type="entry name" value="PTE-AB_protein"/>
</dbReference>
<dbReference type="SUPFAM" id="SSF54637">
    <property type="entry name" value="Thioesterase/thiol ester dehydrase-isomerase"/>
    <property type="match status" value="1"/>
</dbReference>